<dbReference type="GeneID" id="23863700"/>
<organism evidence="2 3">
    <name type="scientific">Trypanosoma brucei gambiense (strain MHOM/CI/86/DAL972)</name>
    <dbReference type="NCBI Taxonomy" id="679716"/>
    <lineage>
        <taxon>Eukaryota</taxon>
        <taxon>Discoba</taxon>
        <taxon>Euglenozoa</taxon>
        <taxon>Kinetoplastea</taxon>
        <taxon>Metakinetoplastina</taxon>
        <taxon>Trypanosomatida</taxon>
        <taxon>Trypanosomatidae</taxon>
        <taxon>Trypanosoma</taxon>
    </lineage>
</organism>
<evidence type="ECO:0000256" key="1">
    <source>
        <dbReference type="SAM" id="SignalP"/>
    </source>
</evidence>
<proteinExistence type="predicted"/>
<name>C9ZVW3_TRYB9</name>
<protein>
    <recommendedName>
        <fullName evidence="4">T. brucei spp.-specific protein</fullName>
    </recommendedName>
</protein>
<sequence length="157" mass="18268">MALRLSLSLLSLLFATDFPPQWAKKEKVCLCGGYFNIRYFSAIYPIRFKPVCHRRKNEGRNCYTFIRSSVHPLTDNNHASPTGEKLLISSYIVFVSLQIRTNTNIYVCIFHPPIFSFALCFPPQPFMVSNFTQVPLIKFKKVETKEEVKAQRKNKKR</sequence>
<evidence type="ECO:0000313" key="3">
    <source>
        <dbReference type="Proteomes" id="UP000002316"/>
    </source>
</evidence>
<evidence type="ECO:0008006" key="4">
    <source>
        <dbReference type="Google" id="ProtNLM"/>
    </source>
</evidence>
<reference evidence="3" key="1">
    <citation type="journal article" date="2010" name="PLoS Negl. Trop. Dis.">
        <title>The genome sequence of Trypanosoma brucei gambiense, causative agent of chronic human african trypanosomiasis.</title>
        <authorList>
            <person name="Jackson A.P."/>
            <person name="Sanders M."/>
            <person name="Berry A."/>
            <person name="McQuillan J."/>
            <person name="Aslett M.A."/>
            <person name="Quail M.A."/>
            <person name="Chukualim B."/>
            <person name="Capewell P."/>
            <person name="MacLeod A."/>
            <person name="Melville S.E."/>
            <person name="Gibson W."/>
            <person name="Barry J.D."/>
            <person name="Berriman M."/>
            <person name="Hertz-Fowler C."/>
        </authorList>
    </citation>
    <scope>NUCLEOTIDE SEQUENCE [LARGE SCALE GENOMIC DNA]</scope>
    <source>
        <strain evidence="3">MHOM/CI/86/DAL972</strain>
    </source>
</reference>
<feature type="signal peptide" evidence="1">
    <location>
        <begin position="1"/>
        <end position="23"/>
    </location>
</feature>
<dbReference type="RefSeq" id="XP_011775828.1">
    <property type="nucleotide sequence ID" value="XM_011777526.1"/>
</dbReference>
<evidence type="ECO:0000313" key="2">
    <source>
        <dbReference type="EMBL" id="CBH13551.1"/>
    </source>
</evidence>
<dbReference type="EMBL" id="FN554971">
    <property type="protein sequence ID" value="CBH13551.1"/>
    <property type="molecule type" value="Genomic_DNA"/>
</dbReference>
<feature type="chain" id="PRO_5003005495" description="T. brucei spp.-specific protein" evidence="1">
    <location>
        <begin position="24"/>
        <end position="157"/>
    </location>
</feature>
<accession>C9ZVW3</accession>
<gene>
    <name evidence="2" type="ORF">TbgDal_VIII4920</name>
</gene>
<dbReference type="AlphaFoldDB" id="C9ZVW3"/>
<keyword evidence="1" id="KW-0732">Signal</keyword>
<dbReference type="Proteomes" id="UP000002316">
    <property type="component" value="Chromosome 8"/>
</dbReference>
<dbReference type="KEGG" id="tbg:TbgDal_VIII4920"/>